<dbReference type="InterPro" id="IPR009010">
    <property type="entry name" value="Asp_de-COase-like_dom_sf"/>
</dbReference>
<dbReference type="Gene3D" id="2.40.40.20">
    <property type="match status" value="1"/>
</dbReference>
<gene>
    <name evidence="9" type="ORF">WMO64_15380</name>
</gene>
<reference evidence="9 10" key="1">
    <citation type="submission" date="2024-03" db="EMBL/GenBank/DDBJ databases">
        <title>Human intestinal bacterial collection.</title>
        <authorList>
            <person name="Pauvert C."/>
            <person name="Hitch T.C.A."/>
            <person name="Clavel T."/>
        </authorList>
    </citation>
    <scope>NUCLEOTIDE SEQUENCE [LARGE SCALE GENOMIC DNA]</scope>
    <source>
        <strain evidence="9 10">CLA-AP-H29</strain>
    </source>
</reference>
<name>A0ABV1EBY5_9FIRM</name>
<dbReference type="Pfam" id="PF01568">
    <property type="entry name" value="Molydop_binding"/>
    <property type="match status" value="1"/>
</dbReference>
<evidence type="ECO:0000256" key="7">
    <source>
        <dbReference type="ARBA" id="ARBA00023014"/>
    </source>
</evidence>
<dbReference type="Pfam" id="PF00384">
    <property type="entry name" value="Molybdopterin"/>
    <property type="match status" value="1"/>
</dbReference>
<comment type="similarity">
    <text evidence="2">Belongs to the prokaryotic molybdopterin-containing oxidoreductase family.</text>
</comment>
<evidence type="ECO:0000256" key="2">
    <source>
        <dbReference type="ARBA" id="ARBA00010312"/>
    </source>
</evidence>
<dbReference type="Proteomes" id="UP001464378">
    <property type="component" value="Unassembled WGS sequence"/>
</dbReference>
<organism evidence="9 10">
    <name type="scientific">Pseudoflavonifractor intestinihominis</name>
    <dbReference type="NCBI Taxonomy" id="3133171"/>
    <lineage>
        <taxon>Bacteria</taxon>
        <taxon>Bacillati</taxon>
        <taxon>Bacillota</taxon>
        <taxon>Clostridia</taxon>
        <taxon>Eubacteriales</taxon>
        <taxon>Oscillospiraceae</taxon>
        <taxon>Pseudoflavonifractor</taxon>
    </lineage>
</organism>
<comment type="caution">
    <text evidence="9">The sequence shown here is derived from an EMBL/GenBank/DDBJ whole genome shotgun (WGS) entry which is preliminary data.</text>
</comment>
<accession>A0ABV1EBY5</accession>
<keyword evidence="4" id="KW-0479">Metal-binding</keyword>
<comment type="cofactor">
    <cofactor evidence="1">
        <name>Mo-bis(molybdopterin guanine dinucleotide)</name>
        <dbReference type="ChEBI" id="CHEBI:60539"/>
    </cofactor>
</comment>
<dbReference type="PROSITE" id="PS51669">
    <property type="entry name" value="4FE4S_MOW_BIS_MGD"/>
    <property type="match status" value="1"/>
</dbReference>
<dbReference type="PROSITE" id="PS00490">
    <property type="entry name" value="MOLYBDOPTERIN_PROK_2"/>
    <property type="match status" value="1"/>
</dbReference>
<dbReference type="RefSeq" id="WP_349232541.1">
    <property type="nucleotide sequence ID" value="NZ_JBBMFK010000034.1"/>
</dbReference>
<keyword evidence="6" id="KW-0408">Iron</keyword>
<dbReference type="Gene3D" id="3.40.50.740">
    <property type="match status" value="1"/>
</dbReference>
<dbReference type="SUPFAM" id="SSF50692">
    <property type="entry name" value="ADC-like"/>
    <property type="match status" value="1"/>
</dbReference>
<feature type="domain" description="4Fe-4S Mo/W bis-MGD-type" evidence="8">
    <location>
        <begin position="19"/>
        <end position="77"/>
    </location>
</feature>
<dbReference type="Gene3D" id="3.40.228.10">
    <property type="entry name" value="Dimethylsulfoxide Reductase, domain 2"/>
    <property type="match status" value="1"/>
</dbReference>
<dbReference type="SUPFAM" id="SSF53706">
    <property type="entry name" value="Formate dehydrogenase/DMSO reductase, domains 1-3"/>
    <property type="match status" value="1"/>
</dbReference>
<dbReference type="PANTHER" id="PTHR43742:SF6">
    <property type="entry name" value="OXIDOREDUCTASE YYAE-RELATED"/>
    <property type="match status" value="1"/>
</dbReference>
<evidence type="ECO:0000259" key="8">
    <source>
        <dbReference type="PROSITE" id="PS51669"/>
    </source>
</evidence>
<dbReference type="InterPro" id="IPR006655">
    <property type="entry name" value="Mopterin_OxRdtase_prok_CS"/>
</dbReference>
<evidence type="ECO:0000256" key="3">
    <source>
        <dbReference type="ARBA" id="ARBA00022505"/>
    </source>
</evidence>
<evidence type="ECO:0000256" key="6">
    <source>
        <dbReference type="ARBA" id="ARBA00023004"/>
    </source>
</evidence>
<sequence>MTELERKIRSKIPGKDTGIEIRPTMCDICSPGMHCGVSAYVKDGTVIKIEGMDGHPVNDGRLCPKGLANRQYIYRKDRIMTPLRRTGPRGSGEFEPISWDEAYEEIGRRLNQAKEQYGPESVAFYSGYSKWYRQMLRRFAYAFGSPNYGCESSACYTAAFMAWKLAAGDQADADMANSDLFLGWAFNPFYSAYMGAKKAMELKEKGLKFLIVDTRRTPASEKLADLFLQPRTGTDGALAHAIANVLITKGWIDMPYIRKYVHGFEEYAEYVRQFNRDNIESITGVPFGQVEAAAALIHENPRMSFNESSAPLCHHRNGLQNYRAVTALLAITGNFDRAGGQLLTPHTYMHVACGFPTREEEYLYETKPKNCKPPIGAGRFPLWDYLEGEMQAMDLPRQILEGEPYPVKALFALGLNARMFPDSGHMFQALEALDFYVDTDLFLTDSAKYADLVLPACSSFERGEFKPYPGGLAWYTSPAIQPLGQSKSDVTILTELANRMDLPDEMLKAGYDAFVQKYILDDYGVTVDQLRQVKLPVPIARIKPHRDYEALERGLNTPTGKFELKSMVIAGHPEWGLDALPTYRDPLDGADPEKYPFVLTSGSRIPNAIHSRLHKVPANRSLRREPTADLNRADCARLGVDEGDWIRIETARGAVTVKVHPTLTVPQGLVNLFHGYSEADANSLMDADHLDPYSGFPAYRSTRCAVRKEERR</sequence>
<dbReference type="InterPro" id="IPR006657">
    <property type="entry name" value="MoPterin_dinucl-bd_dom"/>
</dbReference>
<keyword evidence="7" id="KW-0411">Iron-sulfur</keyword>
<evidence type="ECO:0000313" key="9">
    <source>
        <dbReference type="EMBL" id="MEQ2444835.1"/>
    </source>
</evidence>
<keyword evidence="10" id="KW-1185">Reference proteome</keyword>
<evidence type="ECO:0000256" key="1">
    <source>
        <dbReference type="ARBA" id="ARBA00001942"/>
    </source>
</evidence>
<dbReference type="SMART" id="SM00926">
    <property type="entry name" value="Molybdop_Fe4S4"/>
    <property type="match status" value="1"/>
</dbReference>
<dbReference type="Gene3D" id="2.20.25.90">
    <property type="entry name" value="ADC-like domains"/>
    <property type="match status" value="1"/>
</dbReference>
<protein>
    <submittedName>
        <fullName evidence="9">Molybdopterin-dependent oxidoreductase</fullName>
    </submittedName>
</protein>
<proteinExistence type="inferred from homology"/>
<dbReference type="PANTHER" id="PTHR43742">
    <property type="entry name" value="TRIMETHYLAMINE-N-OXIDE REDUCTASE"/>
    <property type="match status" value="1"/>
</dbReference>
<dbReference type="InterPro" id="IPR050612">
    <property type="entry name" value="Prok_Mopterin_Oxidored"/>
</dbReference>
<dbReference type="EMBL" id="JBBMFK010000034">
    <property type="protein sequence ID" value="MEQ2444835.1"/>
    <property type="molecule type" value="Genomic_DNA"/>
</dbReference>
<keyword evidence="5" id="KW-0560">Oxidoreductase</keyword>
<dbReference type="InterPro" id="IPR006656">
    <property type="entry name" value="Mopterin_OxRdtase"/>
</dbReference>
<evidence type="ECO:0000256" key="4">
    <source>
        <dbReference type="ARBA" id="ARBA00022723"/>
    </source>
</evidence>
<dbReference type="InterPro" id="IPR006963">
    <property type="entry name" value="Mopterin_OxRdtase_4Fe-4S_dom"/>
</dbReference>
<dbReference type="Pfam" id="PF04879">
    <property type="entry name" value="Molybdop_Fe4S4"/>
    <property type="match status" value="1"/>
</dbReference>
<keyword evidence="3" id="KW-0500">Molybdenum</keyword>
<evidence type="ECO:0000313" key="10">
    <source>
        <dbReference type="Proteomes" id="UP001464378"/>
    </source>
</evidence>
<evidence type="ECO:0000256" key="5">
    <source>
        <dbReference type="ARBA" id="ARBA00023002"/>
    </source>
</evidence>